<dbReference type="PANTHER" id="PTHR42928">
    <property type="entry name" value="TRICARBOXYLATE-BINDING PROTEIN"/>
    <property type="match status" value="1"/>
</dbReference>
<proteinExistence type="predicted"/>
<dbReference type="SUPFAM" id="SSF53850">
    <property type="entry name" value="Periplasmic binding protein-like II"/>
    <property type="match status" value="1"/>
</dbReference>
<accession>A0A644XXU6</accession>
<evidence type="ECO:0000313" key="1">
    <source>
        <dbReference type="EMBL" id="MPM21086.1"/>
    </source>
</evidence>
<dbReference type="EMBL" id="VSSQ01003518">
    <property type="protein sequence ID" value="MPM21086.1"/>
    <property type="molecule type" value="Genomic_DNA"/>
</dbReference>
<dbReference type="InterPro" id="IPR042100">
    <property type="entry name" value="Bug_dom1"/>
</dbReference>
<comment type="caution">
    <text evidence="1">The sequence shown here is derived from an EMBL/GenBank/DDBJ whole genome shotgun (WGS) entry which is preliminary data.</text>
</comment>
<name>A0A644XXU6_9ZZZZ</name>
<sequence length="335" mass="36091">MKQTHLRFIVIVTVLALIASFGLFAAGAKESAATQADPAATYPEKPIQIIVPVGAGGDTDLNARLFSKYLEKELGQSLAVVNVTGGGGTIGMQRVLDSDADGYTALFFHGEAMIPKIAGLVDYGIEAFAMVGIGLLDDTTVLATHPGMPFKTLPEFISYAKANPGKVEFGMMTGGYPHLVGIVLEAEAGIDLNLVDVGGNAAKTVALKGRKTQVINTQYGLTLDYFKSGDFVVLGLTSKERNPLFPEVPTTAEQGLDIEFNKFFFVGMPKGTPKSIVDKFSAAMKRVVENPQYQAEAAKYFVTPTYMAPEQATEHAQEVYEYFAQYQDLFRGTSK</sequence>
<gene>
    <name evidence="1" type="ORF">SDC9_67529</name>
</gene>
<organism evidence="1">
    <name type="scientific">bioreactor metagenome</name>
    <dbReference type="NCBI Taxonomy" id="1076179"/>
    <lineage>
        <taxon>unclassified sequences</taxon>
        <taxon>metagenomes</taxon>
        <taxon>ecological metagenomes</taxon>
    </lineage>
</organism>
<dbReference type="Pfam" id="PF03401">
    <property type="entry name" value="TctC"/>
    <property type="match status" value="1"/>
</dbReference>
<dbReference type="InterPro" id="IPR005064">
    <property type="entry name" value="BUG"/>
</dbReference>
<protein>
    <recommendedName>
        <fullName evidence="2">Tripartite tricarboxylate transporter family receptor</fullName>
    </recommendedName>
</protein>
<reference evidence="1" key="1">
    <citation type="submission" date="2019-08" db="EMBL/GenBank/DDBJ databases">
        <authorList>
            <person name="Kucharzyk K."/>
            <person name="Murdoch R.W."/>
            <person name="Higgins S."/>
            <person name="Loffler F."/>
        </authorList>
    </citation>
    <scope>NUCLEOTIDE SEQUENCE</scope>
</reference>
<dbReference type="PANTHER" id="PTHR42928:SF5">
    <property type="entry name" value="BLR1237 PROTEIN"/>
    <property type="match status" value="1"/>
</dbReference>
<dbReference type="CDD" id="cd07012">
    <property type="entry name" value="PBP2_Bug_TTT"/>
    <property type="match status" value="1"/>
</dbReference>
<dbReference type="AlphaFoldDB" id="A0A644XXU6"/>
<evidence type="ECO:0008006" key="2">
    <source>
        <dbReference type="Google" id="ProtNLM"/>
    </source>
</evidence>
<dbReference type="Gene3D" id="3.40.190.150">
    <property type="entry name" value="Bordetella uptake gene, domain 1"/>
    <property type="match status" value="1"/>
</dbReference>
<dbReference type="PIRSF" id="PIRSF017082">
    <property type="entry name" value="YflP"/>
    <property type="match status" value="1"/>
</dbReference>
<dbReference type="Gene3D" id="3.40.190.10">
    <property type="entry name" value="Periplasmic binding protein-like II"/>
    <property type="match status" value="1"/>
</dbReference>